<protein>
    <submittedName>
        <fullName evidence="3">Uncharacterized protein</fullName>
    </submittedName>
</protein>
<evidence type="ECO:0000313" key="3">
    <source>
        <dbReference type="EMBL" id="EQC37565.1"/>
    </source>
</evidence>
<dbReference type="PROSITE" id="PS51294">
    <property type="entry name" value="HTH_MYB"/>
    <property type="match status" value="1"/>
</dbReference>
<dbReference type="InterPro" id="IPR017930">
    <property type="entry name" value="Myb_dom"/>
</dbReference>
<dbReference type="OrthoDB" id="2143914at2759"/>
<organism evidence="3 4">
    <name type="scientific">Saprolegnia diclina (strain VS20)</name>
    <dbReference type="NCBI Taxonomy" id="1156394"/>
    <lineage>
        <taxon>Eukaryota</taxon>
        <taxon>Sar</taxon>
        <taxon>Stramenopiles</taxon>
        <taxon>Oomycota</taxon>
        <taxon>Saprolegniomycetes</taxon>
        <taxon>Saprolegniales</taxon>
        <taxon>Saprolegniaceae</taxon>
        <taxon>Saprolegnia</taxon>
    </lineage>
</organism>
<dbReference type="SUPFAM" id="SSF46689">
    <property type="entry name" value="Homeodomain-like"/>
    <property type="match status" value="1"/>
</dbReference>
<gene>
    <name evidence="3" type="ORF">SDRG_05163</name>
</gene>
<dbReference type="RefSeq" id="XP_008609085.1">
    <property type="nucleotide sequence ID" value="XM_008610863.1"/>
</dbReference>
<evidence type="ECO:0000259" key="1">
    <source>
        <dbReference type="PROSITE" id="PS50090"/>
    </source>
</evidence>
<dbReference type="InterPro" id="IPR001005">
    <property type="entry name" value="SANT/Myb"/>
</dbReference>
<proteinExistence type="predicted"/>
<reference evidence="3 4" key="1">
    <citation type="submission" date="2012-04" db="EMBL/GenBank/DDBJ databases">
        <title>The Genome Sequence of Saprolegnia declina VS20.</title>
        <authorList>
            <consortium name="The Broad Institute Genome Sequencing Platform"/>
            <person name="Russ C."/>
            <person name="Nusbaum C."/>
            <person name="Tyler B."/>
            <person name="van West P."/>
            <person name="Dieguez-Uribeondo J."/>
            <person name="de Bruijn I."/>
            <person name="Tripathy S."/>
            <person name="Jiang R."/>
            <person name="Young S.K."/>
            <person name="Zeng Q."/>
            <person name="Gargeya S."/>
            <person name="Fitzgerald M."/>
            <person name="Haas B."/>
            <person name="Abouelleil A."/>
            <person name="Alvarado L."/>
            <person name="Arachchi H.M."/>
            <person name="Berlin A."/>
            <person name="Chapman S.B."/>
            <person name="Goldberg J."/>
            <person name="Griggs A."/>
            <person name="Gujja S."/>
            <person name="Hansen M."/>
            <person name="Howarth C."/>
            <person name="Imamovic A."/>
            <person name="Larimer J."/>
            <person name="McCowen C."/>
            <person name="Montmayeur A."/>
            <person name="Murphy C."/>
            <person name="Neiman D."/>
            <person name="Pearson M."/>
            <person name="Priest M."/>
            <person name="Roberts A."/>
            <person name="Saif S."/>
            <person name="Shea T."/>
            <person name="Sisk P."/>
            <person name="Sykes S."/>
            <person name="Wortman J."/>
            <person name="Nusbaum C."/>
            <person name="Birren B."/>
        </authorList>
    </citation>
    <scope>NUCLEOTIDE SEQUENCE [LARGE SCALE GENOMIC DNA]</scope>
    <source>
        <strain evidence="3 4">VS20</strain>
    </source>
</reference>
<dbReference type="InterPro" id="IPR009057">
    <property type="entry name" value="Homeodomain-like_sf"/>
</dbReference>
<evidence type="ECO:0000259" key="2">
    <source>
        <dbReference type="PROSITE" id="PS51294"/>
    </source>
</evidence>
<dbReference type="Pfam" id="PF13921">
    <property type="entry name" value="Myb_DNA-bind_6"/>
    <property type="match status" value="1"/>
</dbReference>
<evidence type="ECO:0000313" key="4">
    <source>
        <dbReference type="Proteomes" id="UP000030762"/>
    </source>
</evidence>
<accession>T0QU92</accession>
<feature type="domain" description="Myb-like" evidence="1">
    <location>
        <begin position="1"/>
        <end position="50"/>
    </location>
</feature>
<dbReference type="Proteomes" id="UP000030762">
    <property type="component" value="Unassembled WGS sequence"/>
</dbReference>
<feature type="domain" description="HTH myb-type" evidence="2">
    <location>
        <begin position="27"/>
        <end position="54"/>
    </location>
</feature>
<dbReference type="GeneID" id="19945890"/>
<keyword evidence="4" id="KW-1185">Reference proteome</keyword>
<dbReference type="EMBL" id="JH767144">
    <property type="protein sequence ID" value="EQC37565.1"/>
    <property type="molecule type" value="Genomic_DNA"/>
</dbReference>
<feature type="domain" description="Myb-like" evidence="1">
    <location>
        <begin position="51"/>
        <end position="88"/>
    </location>
</feature>
<name>T0QU92_SAPDV</name>
<dbReference type="InParanoid" id="T0QU92"/>
<dbReference type="AlphaFoldDB" id="T0QU92"/>
<dbReference type="Gene3D" id="1.10.10.60">
    <property type="entry name" value="Homeodomain-like"/>
    <property type="match status" value="1"/>
</dbReference>
<dbReference type="PROSITE" id="PS50090">
    <property type="entry name" value="MYB_LIKE"/>
    <property type="match status" value="2"/>
</dbReference>
<dbReference type="VEuPathDB" id="FungiDB:SDRG_05163"/>
<sequence>MAAARQAQWLPDELALLQTMDPSVMPWRHVASHLPRHSAAACRQKWTALVARVMNTGRWTPEEDDRLRKAKRRTHNWVEVERIVATRR</sequence>